<feature type="domain" description="Phospholipase/carboxylesterase/thioesterase" evidence="3">
    <location>
        <begin position="2"/>
        <end position="184"/>
    </location>
</feature>
<dbReference type="GO" id="GO:0052689">
    <property type="term" value="F:carboxylic ester hydrolase activity"/>
    <property type="evidence" value="ECO:0007669"/>
    <property type="project" value="TreeGrafter"/>
</dbReference>
<evidence type="ECO:0000259" key="3">
    <source>
        <dbReference type="Pfam" id="PF02230"/>
    </source>
</evidence>
<dbReference type="InterPro" id="IPR003140">
    <property type="entry name" value="PLipase/COase/thioEstase"/>
</dbReference>
<reference evidence="4" key="1">
    <citation type="submission" date="2021-02" db="EMBL/GenBank/DDBJ databases">
        <authorList>
            <person name="Dougan E. K."/>
            <person name="Rhodes N."/>
            <person name="Thang M."/>
            <person name="Chan C."/>
        </authorList>
    </citation>
    <scope>NUCLEOTIDE SEQUENCE</scope>
</reference>
<feature type="non-terminal residue" evidence="4">
    <location>
        <position position="186"/>
    </location>
</feature>
<dbReference type="GO" id="GO:0005737">
    <property type="term" value="C:cytoplasm"/>
    <property type="evidence" value="ECO:0007669"/>
    <property type="project" value="TreeGrafter"/>
</dbReference>
<sequence length="186" mass="19381">VPSVKFYHPTASEQPVSCQGGEEMTSWFDITTWRPPGGIGLAEPDKPAGLEASVKVVHKALEAAEKAGVPSDRIVIGGFSQGGVVALLAGLSYPRKLGGIASISGWATYRDDLASKTNPANAAVPCIFCSGTGDPVVEFALSKKSGEVLESALGESVSVMQVKRSEHGPHPSEMQAVQAFMIKCLG</sequence>
<keyword evidence="5" id="KW-1185">Reference proteome</keyword>
<evidence type="ECO:0000256" key="2">
    <source>
        <dbReference type="ARBA" id="ARBA00022801"/>
    </source>
</evidence>
<dbReference type="Gene3D" id="3.40.50.1820">
    <property type="entry name" value="alpha/beta hydrolase"/>
    <property type="match status" value="1"/>
</dbReference>
<dbReference type="PANTHER" id="PTHR10655">
    <property type="entry name" value="LYSOPHOSPHOLIPASE-RELATED"/>
    <property type="match status" value="1"/>
</dbReference>
<accession>A0A813FRM7</accession>
<dbReference type="GO" id="GO:0008474">
    <property type="term" value="F:palmitoyl-(protein) hydrolase activity"/>
    <property type="evidence" value="ECO:0007669"/>
    <property type="project" value="TreeGrafter"/>
</dbReference>
<organism evidence="4 5">
    <name type="scientific">Polarella glacialis</name>
    <name type="common">Dinoflagellate</name>
    <dbReference type="NCBI Taxonomy" id="89957"/>
    <lineage>
        <taxon>Eukaryota</taxon>
        <taxon>Sar</taxon>
        <taxon>Alveolata</taxon>
        <taxon>Dinophyceae</taxon>
        <taxon>Suessiales</taxon>
        <taxon>Suessiaceae</taxon>
        <taxon>Polarella</taxon>
    </lineage>
</organism>
<dbReference type="PANTHER" id="PTHR10655:SF17">
    <property type="entry name" value="LYSOPHOSPHOLIPASE-LIKE PROTEIN 1"/>
    <property type="match status" value="1"/>
</dbReference>
<evidence type="ECO:0000313" key="4">
    <source>
        <dbReference type="EMBL" id="CAE8613304.1"/>
    </source>
</evidence>
<name>A0A813FRM7_POLGL</name>
<dbReference type="InterPro" id="IPR050565">
    <property type="entry name" value="LYPA1-2/EST-like"/>
</dbReference>
<dbReference type="AlphaFoldDB" id="A0A813FRM7"/>
<keyword evidence="2" id="KW-0378">Hydrolase</keyword>
<dbReference type="SUPFAM" id="SSF53474">
    <property type="entry name" value="alpha/beta-Hydrolases"/>
    <property type="match status" value="1"/>
</dbReference>
<dbReference type="OMA" id="CTHAPIR"/>
<comment type="similarity">
    <text evidence="1">Belongs to the AB hydrolase superfamily. AB hydrolase 2 family.</text>
</comment>
<evidence type="ECO:0000313" key="5">
    <source>
        <dbReference type="Proteomes" id="UP000654075"/>
    </source>
</evidence>
<evidence type="ECO:0000256" key="1">
    <source>
        <dbReference type="ARBA" id="ARBA00006499"/>
    </source>
</evidence>
<dbReference type="Pfam" id="PF02230">
    <property type="entry name" value="Abhydrolase_2"/>
    <property type="match status" value="1"/>
</dbReference>
<dbReference type="EMBL" id="CAJNNV010025233">
    <property type="protein sequence ID" value="CAE8613304.1"/>
    <property type="molecule type" value="Genomic_DNA"/>
</dbReference>
<dbReference type="Proteomes" id="UP000654075">
    <property type="component" value="Unassembled WGS sequence"/>
</dbReference>
<dbReference type="OrthoDB" id="2418081at2759"/>
<dbReference type="InterPro" id="IPR029058">
    <property type="entry name" value="AB_hydrolase_fold"/>
</dbReference>
<comment type="caution">
    <text evidence="4">The sequence shown here is derived from an EMBL/GenBank/DDBJ whole genome shotgun (WGS) entry which is preliminary data.</text>
</comment>
<gene>
    <name evidence="4" type="ORF">PGLA1383_LOCUS31077</name>
</gene>
<proteinExistence type="inferred from homology"/>
<protein>
    <recommendedName>
        <fullName evidence="3">Phospholipase/carboxylesterase/thioesterase domain-containing protein</fullName>
    </recommendedName>
</protein>